<evidence type="ECO:0000313" key="19">
    <source>
        <dbReference type="Proteomes" id="UP000609531"/>
    </source>
</evidence>
<dbReference type="GO" id="GO:0033942">
    <property type="term" value="F:4-alpha-D-(1-&gt;4)-alpha-D-glucanotrehalose trehalohydrolase activity"/>
    <property type="evidence" value="ECO:0007669"/>
    <property type="project" value="UniProtKB-EC"/>
</dbReference>
<dbReference type="InterPro" id="IPR012768">
    <property type="entry name" value="Trehalose_TreZ"/>
</dbReference>
<keyword evidence="8" id="KW-0119">Carbohydrate metabolism</keyword>
<dbReference type="GO" id="GO:0005992">
    <property type="term" value="P:trehalose biosynthetic process"/>
    <property type="evidence" value="ECO:0007669"/>
    <property type="project" value="UniProtKB-UniRule"/>
</dbReference>
<dbReference type="NCBIfam" id="TIGR02402">
    <property type="entry name" value="trehalose_TreZ"/>
    <property type="match status" value="1"/>
</dbReference>
<comment type="subcellular location">
    <subcellularLocation>
        <location evidence="1 15">Cytoplasm</location>
    </subcellularLocation>
</comment>
<dbReference type="GO" id="GO:0005737">
    <property type="term" value="C:cytoplasm"/>
    <property type="evidence" value="ECO:0007669"/>
    <property type="project" value="UniProtKB-SubCell"/>
</dbReference>
<evidence type="ECO:0000256" key="4">
    <source>
        <dbReference type="ARBA" id="ARBA00012268"/>
    </source>
</evidence>
<dbReference type="InterPro" id="IPR044901">
    <property type="entry name" value="Trehalose_TreZ_E-set_sf"/>
</dbReference>
<name>A0A934MJX6_9HYPH</name>
<dbReference type="EC" id="3.2.1.141" evidence="4 13"/>
<dbReference type="InterPro" id="IPR013780">
    <property type="entry name" value="Glyco_hydro_b"/>
</dbReference>
<dbReference type="SMART" id="SM00642">
    <property type="entry name" value="Aamy"/>
    <property type="match status" value="1"/>
</dbReference>
<feature type="active site" description="Proton donor" evidence="15">
    <location>
        <position position="265"/>
    </location>
</feature>
<evidence type="ECO:0000256" key="5">
    <source>
        <dbReference type="ARBA" id="ARBA00015938"/>
    </source>
</evidence>
<feature type="domain" description="Glycosyl hydrolase family 13 catalytic" evidence="17">
    <location>
        <begin position="63"/>
        <end position="485"/>
    </location>
</feature>
<dbReference type="PANTHER" id="PTHR43651">
    <property type="entry name" value="1,4-ALPHA-GLUCAN-BRANCHING ENZYME"/>
    <property type="match status" value="1"/>
</dbReference>
<organism evidence="18 19">
    <name type="scientific">Acuticoccus mangrovi</name>
    <dbReference type="NCBI Taxonomy" id="2796142"/>
    <lineage>
        <taxon>Bacteria</taxon>
        <taxon>Pseudomonadati</taxon>
        <taxon>Pseudomonadota</taxon>
        <taxon>Alphaproteobacteria</taxon>
        <taxon>Hyphomicrobiales</taxon>
        <taxon>Amorphaceae</taxon>
        <taxon>Acuticoccus</taxon>
    </lineage>
</organism>
<evidence type="ECO:0000256" key="7">
    <source>
        <dbReference type="ARBA" id="ARBA00022801"/>
    </source>
</evidence>
<evidence type="ECO:0000256" key="1">
    <source>
        <dbReference type="ARBA" id="ARBA00004496"/>
    </source>
</evidence>
<dbReference type="InterPro" id="IPR013783">
    <property type="entry name" value="Ig-like_fold"/>
</dbReference>
<dbReference type="Gene3D" id="2.60.40.1180">
    <property type="entry name" value="Golgi alpha-mannosidase II"/>
    <property type="match status" value="1"/>
</dbReference>
<dbReference type="Pfam" id="PF00128">
    <property type="entry name" value="Alpha-amylase"/>
    <property type="match status" value="1"/>
</dbReference>
<reference evidence="18" key="1">
    <citation type="submission" date="2020-12" db="EMBL/GenBank/DDBJ databases">
        <title>Bacterial taxonomy.</title>
        <authorList>
            <person name="Pan X."/>
        </authorList>
    </citation>
    <scope>NUCLEOTIDE SEQUENCE</scope>
    <source>
        <strain evidence="18">B2012</strain>
    </source>
</reference>
<evidence type="ECO:0000256" key="8">
    <source>
        <dbReference type="ARBA" id="ARBA00023277"/>
    </source>
</evidence>
<dbReference type="Gene3D" id="3.20.20.80">
    <property type="entry name" value="Glycosidases"/>
    <property type="match status" value="1"/>
</dbReference>
<dbReference type="InterPro" id="IPR014756">
    <property type="entry name" value="Ig_E-set"/>
</dbReference>
<dbReference type="CDD" id="cd11325">
    <property type="entry name" value="AmyAc_GTHase"/>
    <property type="match status" value="1"/>
</dbReference>
<evidence type="ECO:0000256" key="2">
    <source>
        <dbReference type="ARBA" id="ARBA00005199"/>
    </source>
</evidence>
<dbReference type="Pfam" id="PF11941">
    <property type="entry name" value="DUF3459"/>
    <property type="match status" value="1"/>
</dbReference>
<evidence type="ECO:0000256" key="15">
    <source>
        <dbReference type="PIRSR" id="PIRSR006337-1"/>
    </source>
</evidence>
<evidence type="ECO:0000313" key="18">
    <source>
        <dbReference type="EMBL" id="MBJ3774974.1"/>
    </source>
</evidence>
<keyword evidence="7 14" id="KW-0378">Hydrolase</keyword>
<comment type="similarity">
    <text evidence="3 14">Belongs to the glycosyl hydrolase 13 family.</text>
</comment>
<dbReference type="Proteomes" id="UP000609531">
    <property type="component" value="Unassembled WGS sequence"/>
</dbReference>
<evidence type="ECO:0000256" key="11">
    <source>
        <dbReference type="ARBA" id="ARBA00033284"/>
    </source>
</evidence>
<keyword evidence="6" id="KW-0963">Cytoplasm</keyword>
<dbReference type="PANTHER" id="PTHR43651:SF11">
    <property type="entry name" value="MALTO-OLIGOSYLTREHALOSE TREHALOHYDROLASE"/>
    <property type="match status" value="1"/>
</dbReference>
<dbReference type="Gene3D" id="1.10.10.760">
    <property type="entry name" value="E-set domains of sugar-utilizing enzymes"/>
    <property type="match status" value="1"/>
</dbReference>
<evidence type="ECO:0000256" key="16">
    <source>
        <dbReference type="PIRSR" id="PIRSR006337-3"/>
    </source>
</evidence>
<keyword evidence="19" id="KW-1185">Reference proteome</keyword>
<sequence>MQVSLRAPGGDLAMNRDDDGWFEIVTNRVAVGGGYAFVLGDGMMVPDPAARGQIDSVHGPSKLVDPDAYEWQTHWVGRPWEETVIYEMHVGTFTEEGTFEAAIEKLPHLKALGVTAVEVLPLAHFGGNRGWGYDGVLLYAPHAAYGTPEDFKAFVDAAHAEGLMVFLDVVYNHFGPDGNYLGRYASPFFHPDRHTPWGAAIALDRPEVRAYFIDNPLYWLTEFRLDGLRFDAIDHIQDLSDEPILEEMARRIRASFDRPIHLHTEDERNIVRLHPYEGGRPRLFTAEWNDDYHNVVHPIATGDSEGYYMDFVTDPWRKLGRALSEGFIFQGEPSKIHGNTPRGEISTGQPLTAFVIFNQNHDQVGNRAFGERLIDLAEHDMVVALTAVLLLTPQIPLLWMGEEWGETRPFCFFCDFDGELAAAVRKGRRNEFSKFDAFIDPDTREDIPDPNLLSTFEASRVDWEKVETERGKTWLDLYATLLAARAEWIVPRLEGIPPGAGEVLRAEDGIVDVIWRLGDGSVLTMAINLTTEDAGPRQDGAIVAAVAEGRIAAPATRAPHSVIVTLVRP</sequence>
<evidence type="ECO:0000256" key="10">
    <source>
        <dbReference type="ARBA" id="ARBA00032057"/>
    </source>
</evidence>
<dbReference type="Gene3D" id="2.60.40.10">
    <property type="entry name" value="Immunoglobulins"/>
    <property type="match status" value="1"/>
</dbReference>
<evidence type="ECO:0000256" key="6">
    <source>
        <dbReference type="ARBA" id="ARBA00022490"/>
    </source>
</evidence>
<evidence type="ECO:0000256" key="12">
    <source>
        <dbReference type="ARBA" id="ARBA00034013"/>
    </source>
</evidence>
<accession>A0A934MJX6</accession>
<evidence type="ECO:0000256" key="3">
    <source>
        <dbReference type="ARBA" id="ARBA00008061"/>
    </source>
</evidence>
<dbReference type="PIRSF" id="PIRSF006337">
    <property type="entry name" value="Trehalose_TreZ"/>
    <property type="match status" value="1"/>
</dbReference>
<gene>
    <name evidence="18" type="primary">treZ</name>
    <name evidence="18" type="ORF">JCR33_04700</name>
</gene>
<dbReference type="InterPro" id="IPR017853">
    <property type="entry name" value="GH"/>
</dbReference>
<comment type="caution">
    <text evidence="18">The sequence shown here is derived from an EMBL/GenBank/DDBJ whole genome shotgun (WGS) entry which is preliminary data.</text>
</comment>
<proteinExistence type="inferred from homology"/>
<dbReference type="AlphaFoldDB" id="A0A934MJX6"/>
<feature type="site" description="Transition state stabilizer" evidence="16">
    <location>
        <position position="362"/>
    </location>
</feature>
<dbReference type="InterPro" id="IPR006047">
    <property type="entry name" value="GH13_cat_dom"/>
</dbReference>
<comment type="catalytic activity">
    <reaction evidence="12 14">
        <text>hydrolysis of (1-&gt;4)-alpha-D-glucosidic linkage in 4-alpha-D-[(1-&gt;4)-alpha-D-glucanosyl]n trehalose to yield trehalose and (1-&gt;4)-alpha-D-glucan.</text>
        <dbReference type="EC" id="3.2.1.141"/>
    </reaction>
</comment>
<evidence type="ECO:0000256" key="13">
    <source>
        <dbReference type="NCBIfam" id="TIGR02402"/>
    </source>
</evidence>
<dbReference type="InterPro" id="IPR022567">
    <property type="entry name" value="DUF3459"/>
</dbReference>
<feature type="active site" description="Nucleophile" evidence="15">
    <location>
        <position position="231"/>
    </location>
</feature>
<comment type="pathway">
    <text evidence="2 14">Glycan biosynthesis; trehalose biosynthesis.</text>
</comment>
<protein>
    <recommendedName>
        <fullName evidence="5 13">Malto-oligosyltrehalose trehalohydrolase</fullName>
        <shortName evidence="14">MTHase</shortName>
        <ecNumber evidence="4 13">3.2.1.141</ecNumber>
    </recommendedName>
    <alternativeName>
        <fullName evidence="11 14">4-alpha-D-((1-&gt;4)-alpha-D-glucano)trehalose trehalohydrolase</fullName>
    </alternativeName>
    <alternativeName>
        <fullName evidence="10 14">Maltooligosyl trehalose trehalohydrolase</fullName>
    </alternativeName>
</protein>
<dbReference type="EMBL" id="JAEKJA010000003">
    <property type="protein sequence ID" value="MBJ3774974.1"/>
    <property type="molecule type" value="Genomic_DNA"/>
</dbReference>
<evidence type="ECO:0000256" key="14">
    <source>
        <dbReference type="PIRNR" id="PIRNR006337"/>
    </source>
</evidence>
<evidence type="ECO:0000259" key="17">
    <source>
        <dbReference type="SMART" id="SM00642"/>
    </source>
</evidence>
<keyword evidence="9 14" id="KW-0326">Glycosidase</keyword>
<dbReference type="SUPFAM" id="SSF81296">
    <property type="entry name" value="E set domains"/>
    <property type="match status" value="1"/>
</dbReference>
<dbReference type="SUPFAM" id="SSF51445">
    <property type="entry name" value="(Trans)glycosidases"/>
    <property type="match status" value="1"/>
</dbReference>
<evidence type="ECO:0000256" key="9">
    <source>
        <dbReference type="ARBA" id="ARBA00023295"/>
    </source>
</evidence>